<gene>
    <name evidence="3" type="ORF">IEO21_10563</name>
</gene>
<reference evidence="3" key="2">
    <citation type="journal article" name="Front. Microbiol.">
        <title>Degradative Capacity of Two Strains of Rhodonia placenta: From Phenotype to Genotype.</title>
        <authorList>
            <person name="Kolle M."/>
            <person name="Horta M.A.C."/>
            <person name="Nowrousian M."/>
            <person name="Ohm R.A."/>
            <person name="Benz J.P."/>
            <person name="Pilgard A."/>
        </authorList>
    </citation>
    <scope>NUCLEOTIDE SEQUENCE</scope>
    <source>
        <strain evidence="3">FPRL280</strain>
    </source>
</reference>
<dbReference type="AlphaFoldDB" id="A0A8H7NS74"/>
<dbReference type="Proteomes" id="UP000639403">
    <property type="component" value="Unassembled WGS sequence"/>
</dbReference>
<feature type="region of interest" description="Disordered" evidence="1">
    <location>
        <begin position="167"/>
        <end position="190"/>
    </location>
</feature>
<dbReference type="EMBL" id="JADOXO010000908">
    <property type="protein sequence ID" value="KAF9799468.1"/>
    <property type="molecule type" value="Genomic_DNA"/>
</dbReference>
<evidence type="ECO:0000259" key="2">
    <source>
        <dbReference type="Pfam" id="PF17667"/>
    </source>
</evidence>
<accession>A0A8H7NS74</accession>
<comment type="caution">
    <text evidence="3">The sequence shown here is derived from an EMBL/GenBank/DDBJ whole genome shotgun (WGS) entry which is preliminary data.</text>
</comment>
<reference evidence="3" key="1">
    <citation type="submission" date="2020-11" db="EMBL/GenBank/DDBJ databases">
        <authorList>
            <person name="Koelle M."/>
            <person name="Horta M.A.C."/>
            <person name="Nowrousian M."/>
            <person name="Ohm R.A."/>
            <person name="Benz P."/>
            <person name="Pilgard A."/>
        </authorList>
    </citation>
    <scope>NUCLEOTIDE SEQUENCE</scope>
    <source>
        <strain evidence="3">FPRL280</strain>
    </source>
</reference>
<protein>
    <recommendedName>
        <fullName evidence="2">Fungal-type protein kinase domain-containing protein</fullName>
    </recommendedName>
</protein>
<feature type="domain" description="Fungal-type protein kinase" evidence="2">
    <location>
        <begin position="9"/>
        <end position="72"/>
    </location>
</feature>
<name>A0A8H7NS74_9APHY</name>
<sequence length="190" mass="21962">MVKRTGPKVGQVEGILIDWDLCKYQAQLKIGSNHPAHSGTWQFSSAMLLQYPMKLRQVSDDLESFVHVLHWTILMWYEHSLSGLPSELRRLVSRTYDEFETFGDYDTGGFHKFSNMRLGELPFADLSSKPLERLTNKLAGICEEHYNASSTKEQIAKLEDIKIQERKKFESQSAAPSGRVEMNPRRHREF</sequence>
<evidence type="ECO:0000313" key="3">
    <source>
        <dbReference type="EMBL" id="KAF9799468.1"/>
    </source>
</evidence>
<dbReference type="Pfam" id="PF17667">
    <property type="entry name" value="Pkinase_fungal"/>
    <property type="match status" value="1"/>
</dbReference>
<evidence type="ECO:0000313" key="4">
    <source>
        <dbReference type="Proteomes" id="UP000639403"/>
    </source>
</evidence>
<organism evidence="3 4">
    <name type="scientific">Rhodonia placenta</name>
    <dbReference type="NCBI Taxonomy" id="104341"/>
    <lineage>
        <taxon>Eukaryota</taxon>
        <taxon>Fungi</taxon>
        <taxon>Dikarya</taxon>
        <taxon>Basidiomycota</taxon>
        <taxon>Agaricomycotina</taxon>
        <taxon>Agaricomycetes</taxon>
        <taxon>Polyporales</taxon>
        <taxon>Adustoporiaceae</taxon>
        <taxon>Rhodonia</taxon>
    </lineage>
</organism>
<proteinExistence type="predicted"/>
<evidence type="ECO:0000256" key="1">
    <source>
        <dbReference type="SAM" id="MobiDB-lite"/>
    </source>
</evidence>
<dbReference type="InterPro" id="IPR040976">
    <property type="entry name" value="Pkinase_fungal"/>
</dbReference>